<dbReference type="Proteomes" id="UP000234254">
    <property type="component" value="Unassembled WGS sequence"/>
</dbReference>
<dbReference type="GO" id="GO:0050897">
    <property type="term" value="F:cobalt ion binding"/>
    <property type="evidence" value="ECO:0007669"/>
    <property type="project" value="TreeGrafter"/>
</dbReference>
<comment type="subcellular location">
    <subcellularLocation>
        <location evidence="1">Cell membrane</location>
        <topology evidence="1">Multi-pass membrane protein</topology>
    </subcellularLocation>
</comment>
<evidence type="ECO:0000256" key="3">
    <source>
        <dbReference type="SAM" id="Phobius"/>
    </source>
</evidence>
<keyword evidence="3" id="KW-0812">Transmembrane</keyword>
<gene>
    <name evidence="4" type="ORF">P168DRAFT_263097</name>
</gene>
<dbReference type="AlphaFoldDB" id="A0A2I1DFR9"/>
<name>A0A2I1DFR9_ASPC2</name>
<organism evidence="4 5">
    <name type="scientific">Aspergillus campestris (strain IBT 28561)</name>
    <dbReference type="NCBI Taxonomy" id="1392248"/>
    <lineage>
        <taxon>Eukaryota</taxon>
        <taxon>Fungi</taxon>
        <taxon>Dikarya</taxon>
        <taxon>Ascomycota</taxon>
        <taxon>Pezizomycotina</taxon>
        <taxon>Eurotiomycetes</taxon>
        <taxon>Eurotiomycetidae</taxon>
        <taxon>Eurotiales</taxon>
        <taxon>Aspergillaceae</taxon>
        <taxon>Aspergillus</taxon>
        <taxon>Aspergillus subgen. Circumdati</taxon>
    </lineage>
</organism>
<dbReference type="GO" id="GO:0015095">
    <property type="term" value="F:magnesium ion transmembrane transporter activity"/>
    <property type="evidence" value="ECO:0007669"/>
    <property type="project" value="TreeGrafter"/>
</dbReference>
<comment type="caution">
    <text evidence="4">The sequence shown here is derived from an EMBL/GenBank/DDBJ whole genome shotgun (WGS) entry which is preliminary data.</text>
</comment>
<dbReference type="GeneID" id="36542304"/>
<dbReference type="VEuPathDB" id="FungiDB:P168DRAFT_263097"/>
<keyword evidence="5" id="KW-1185">Reference proteome</keyword>
<dbReference type="RefSeq" id="XP_024697321.1">
    <property type="nucleotide sequence ID" value="XM_024834780.1"/>
</dbReference>
<dbReference type="GO" id="GO:0015087">
    <property type="term" value="F:cobalt ion transmembrane transporter activity"/>
    <property type="evidence" value="ECO:0007669"/>
    <property type="project" value="TreeGrafter"/>
</dbReference>
<evidence type="ECO:0000313" key="4">
    <source>
        <dbReference type="EMBL" id="PKY08727.1"/>
    </source>
</evidence>
<dbReference type="InterPro" id="IPR045861">
    <property type="entry name" value="CorA_cytoplasmic_dom"/>
</dbReference>
<feature type="transmembrane region" description="Helical" evidence="3">
    <location>
        <begin position="503"/>
        <end position="523"/>
    </location>
</feature>
<feature type="region of interest" description="Disordered" evidence="2">
    <location>
        <begin position="123"/>
        <end position="150"/>
    </location>
</feature>
<accession>A0A2I1DFR9</accession>
<dbReference type="GO" id="GO:0000287">
    <property type="term" value="F:magnesium ion binding"/>
    <property type="evidence" value="ECO:0007669"/>
    <property type="project" value="TreeGrafter"/>
</dbReference>
<evidence type="ECO:0000256" key="1">
    <source>
        <dbReference type="ARBA" id="ARBA00004651"/>
    </source>
</evidence>
<evidence type="ECO:0000313" key="5">
    <source>
        <dbReference type="Proteomes" id="UP000234254"/>
    </source>
</evidence>
<dbReference type="GO" id="GO:0005886">
    <property type="term" value="C:plasma membrane"/>
    <property type="evidence" value="ECO:0007669"/>
    <property type="project" value="UniProtKB-SubCell"/>
</dbReference>
<evidence type="ECO:0008006" key="6">
    <source>
        <dbReference type="Google" id="ProtNLM"/>
    </source>
</evidence>
<proteinExistence type="predicted"/>
<dbReference type="PANTHER" id="PTHR46494:SF1">
    <property type="entry name" value="CORA FAMILY METAL ION TRANSPORTER (EUROFUNG)"/>
    <property type="match status" value="1"/>
</dbReference>
<dbReference type="EMBL" id="MSFM01000001">
    <property type="protein sequence ID" value="PKY08727.1"/>
    <property type="molecule type" value="Genomic_DNA"/>
</dbReference>
<dbReference type="Gene3D" id="1.20.58.340">
    <property type="entry name" value="Magnesium transport protein CorA, transmembrane region"/>
    <property type="match status" value="1"/>
</dbReference>
<reference evidence="4" key="1">
    <citation type="submission" date="2016-12" db="EMBL/GenBank/DDBJ databases">
        <title>The genomes of Aspergillus section Nigri reveals drivers in fungal speciation.</title>
        <authorList>
            <consortium name="DOE Joint Genome Institute"/>
            <person name="Vesth T.C."/>
            <person name="Nybo J."/>
            <person name="Theobald S."/>
            <person name="Brandl J."/>
            <person name="Frisvad J.C."/>
            <person name="Nielsen K.F."/>
            <person name="Lyhne E.K."/>
            <person name="Kogle M.E."/>
            <person name="Kuo A."/>
            <person name="Riley R."/>
            <person name="Clum A."/>
            <person name="Nolan M."/>
            <person name="Lipzen A."/>
            <person name="Salamov A."/>
            <person name="Henrissat B."/>
            <person name="Wiebenga A."/>
            <person name="De vries R.P."/>
            <person name="Grigoriev I.V."/>
            <person name="Mortensen U.H."/>
            <person name="Andersen M.R."/>
            <person name="Baker S.E."/>
        </authorList>
    </citation>
    <scope>NUCLEOTIDE SEQUENCE</scope>
    <source>
        <strain evidence="4">IBT 28561</strain>
    </source>
</reference>
<dbReference type="PANTHER" id="PTHR46494">
    <property type="entry name" value="CORA FAMILY METAL ION TRANSPORTER (EUROFUNG)"/>
    <property type="match status" value="1"/>
</dbReference>
<protein>
    <recommendedName>
        <fullName evidence="6">ADP-ribosylation factor</fullName>
    </recommendedName>
</protein>
<keyword evidence="3" id="KW-1133">Transmembrane helix</keyword>
<evidence type="ECO:0000256" key="2">
    <source>
        <dbReference type="SAM" id="MobiDB-lite"/>
    </source>
</evidence>
<dbReference type="OrthoDB" id="5430812at2759"/>
<feature type="transmembrane region" description="Helical" evidence="3">
    <location>
        <begin position="535"/>
        <end position="557"/>
    </location>
</feature>
<dbReference type="SUPFAM" id="SSF143865">
    <property type="entry name" value="CorA soluble domain-like"/>
    <property type="match status" value="1"/>
</dbReference>
<sequence length="595" mass="67855">MSESPRSHSFQTPREYYSSFTKNPKIQDSFDNIDDGTNFRNYLRHLQNPGTRNFVLDFGNDDAWCAVNMENGDLAALLQQQKPGFFGTRWINIWAPEEQKDIIRTITSHYGVSERLRGMMCTEPVGRPSKPAANADPSKPQSPSVEMVDPSPRVRMDDLEEAQAMKDLATQTQAQTAASFRGLTFAHVTNQIWHFCSVDHGPRYTCLGFNSLYVVPNVEIQNEKFLPDGKRLWSWLILFNDGTVVSIQENPYPGASKPSENELRSVLGIVRRNVQFIFAGVSKQHSALSESDSLVTIRVRHFRDAGPDDASIRQDDGPSLLFFYIFDDWPTSYALVAKREHRYGVVLDKLRRDMLTKPAIDLVNELHTLGRQLGVLKRLYQSYELIMLRILQQQRTLRDEARSNPPQPLTAHINGAPQTADAQHQTLPYSPSFPILSDHSVGVRLSPAAVTRFERLLDRIKLYCLSELETCLTEKESMTFLNFNLIALKDSQAVEKLTRITILLAKVTILFLPVSLMTGYFSTELANVKGVYTVAQYWVAFAVIMVLSILVLVMFGYMSDTIEGKPIYQSFWQTFFRSSKHRLRARQEDEDLRLH</sequence>
<keyword evidence="3" id="KW-0472">Membrane</keyword>